<keyword evidence="5 12" id="KW-0819">tRNA processing</keyword>
<dbReference type="InterPro" id="IPR002905">
    <property type="entry name" value="Trm1"/>
</dbReference>
<comment type="catalytic activity">
    <reaction evidence="8">
        <text>guanosine(26) in tRNA + 2 S-adenosyl-L-methionine = N(2)-dimethylguanosine(26) in tRNA + 2 S-adenosyl-L-homocysteine + 2 H(+)</text>
        <dbReference type="Rhea" id="RHEA:43140"/>
        <dbReference type="Rhea" id="RHEA-COMP:10359"/>
        <dbReference type="Rhea" id="RHEA-COMP:10360"/>
        <dbReference type="ChEBI" id="CHEBI:15378"/>
        <dbReference type="ChEBI" id="CHEBI:57856"/>
        <dbReference type="ChEBI" id="CHEBI:59789"/>
        <dbReference type="ChEBI" id="CHEBI:74269"/>
        <dbReference type="ChEBI" id="CHEBI:74513"/>
        <dbReference type="EC" id="2.1.1.216"/>
    </reaction>
</comment>
<evidence type="ECO:0000256" key="12">
    <source>
        <dbReference type="PROSITE-ProRule" id="PRU00958"/>
    </source>
</evidence>
<dbReference type="FunFam" id="3.30.56.70:FF:000001">
    <property type="entry name" value="tRNA (guanine(26)-N(2))-dimethyltransferase"/>
    <property type="match status" value="1"/>
</dbReference>
<dbReference type="Gene3D" id="3.30.56.70">
    <property type="entry name" value="N2,N2-dimethylguanosine tRNA methyltransferase, C-terminal domain"/>
    <property type="match status" value="1"/>
</dbReference>
<dbReference type="Proteomes" id="UP000192758">
    <property type="component" value="Unassembled WGS sequence"/>
</dbReference>
<dbReference type="SUPFAM" id="SSF53335">
    <property type="entry name" value="S-adenosyl-L-methionine-dependent methyltransferases"/>
    <property type="match status" value="1"/>
</dbReference>
<comment type="similarity">
    <text evidence="12">Belongs to the class I-like SAM-binding methyltransferase superfamily. Trm1 family.</text>
</comment>
<evidence type="ECO:0000256" key="8">
    <source>
        <dbReference type="ARBA" id="ARBA00051897"/>
    </source>
</evidence>
<sequence length="419" mass="48666">MDTSDFFIEDGIKIYKEEETFYNPAMKFNRDISLLTIKNYFKEHTEVRILTAMCASGLRGMRYLKEDKKNIVHFNDISENAINSLKKNLTLNGFLTSKVYLAIERNILKNEKLIITQKDCNVLMNELYRFYDVIDIDPFGSCNTFAENAFRSIKHNGIICFTCTDKAALCSKVEKCYTKYGSHIYKNFCKNETPIRVLLSFLSHTAARFDFSIEPLLSFSVDYYLRVIVRVKLGKGKDVIENTSHTLICKCGNFMQQSIRKKPENIICNTCQNPMNLYGPFWIKPYCDRKFIKQMLENLDDRNARLKGVLKYLEQEIDSPWYFESNKIAKYLKTTTLNRKQIFANLEKRGFLFSLTHCDVNGFKTNAPLSVIFEIFKNSDHCEVSSTVETLLKDNFYKGLLSSGMKPGSLPKQKEPNKR</sequence>
<keyword evidence="3 12" id="KW-0808">Transferase</keyword>
<dbReference type="InterPro" id="IPR042296">
    <property type="entry name" value="tRNA_met_Trm1_C"/>
</dbReference>
<evidence type="ECO:0000256" key="4">
    <source>
        <dbReference type="ARBA" id="ARBA00022691"/>
    </source>
</evidence>
<dbReference type="OrthoDB" id="6349953at2759"/>
<evidence type="ECO:0000256" key="2">
    <source>
        <dbReference type="ARBA" id="ARBA00022603"/>
    </source>
</evidence>
<dbReference type="PANTHER" id="PTHR10631">
    <property type="entry name" value="N 2 ,N 2 -DIMETHYLGUANOSINE TRNA METHYLTRANSFERASE"/>
    <property type="match status" value="1"/>
</dbReference>
<evidence type="ECO:0000256" key="6">
    <source>
        <dbReference type="ARBA" id="ARBA00022884"/>
    </source>
</evidence>
<dbReference type="EC" id="2.1.1.216" evidence="7"/>
<keyword evidence="2 12" id="KW-0489">Methyltransferase</keyword>
<name>A0A1W0E5X8_9MICR</name>
<dbReference type="Pfam" id="PF02005">
    <property type="entry name" value="TRM"/>
    <property type="match status" value="1"/>
</dbReference>
<dbReference type="Gene3D" id="3.40.50.150">
    <property type="entry name" value="Vaccinia Virus protein VP39"/>
    <property type="match status" value="1"/>
</dbReference>
<evidence type="ECO:0000256" key="10">
    <source>
        <dbReference type="ARBA" id="ARBA00082896"/>
    </source>
</evidence>
<evidence type="ECO:0000313" key="14">
    <source>
        <dbReference type="Proteomes" id="UP000192758"/>
    </source>
</evidence>
<evidence type="ECO:0000256" key="3">
    <source>
        <dbReference type="ARBA" id="ARBA00022679"/>
    </source>
</evidence>
<dbReference type="AlphaFoldDB" id="A0A1W0E5X8"/>
<protein>
    <recommendedName>
        <fullName evidence="7">tRNA (guanine(26)-N(2))-dimethyltransferase</fullName>
        <ecNumber evidence="7">2.1.1.216</ecNumber>
    </recommendedName>
    <alternativeName>
        <fullName evidence="10">tRNA 2,2-dimethylguanosine-26 methyltransferase</fullName>
    </alternativeName>
    <alternativeName>
        <fullName evidence="9">tRNA(guanine-26,N(2)-N(2)) methyltransferase</fullName>
    </alternativeName>
    <alternativeName>
        <fullName evidence="11">tRNA(m(2,2)G26)dimethyltransferase</fullName>
    </alternativeName>
</protein>
<gene>
    <name evidence="13" type="primary">TRM1</name>
    <name evidence="13" type="ORF">EHP00_97</name>
</gene>
<accession>A0A1W0E5X8</accession>
<keyword evidence="1 12" id="KW-0820">tRNA-binding</keyword>
<evidence type="ECO:0000256" key="5">
    <source>
        <dbReference type="ARBA" id="ARBA00022694"/>
    </source>
</evidence>
<dbReference type="GO" id="GO:0160104">
    <property type="term" value="F:tRNA (guanine(26)-N2)-dimethyltransferase activity"/>
    <property type="evidence" value="ECO:0007669"/>
    <property type="project" value="UniProtKB-EC"/>
</dbReference>
<evidence type="ECO:0000313" key="13">
    <source>
        <dbReference type="EMBL" id="OQS54592.1"/>
    </source>
</evidence>
<reference evidence="13 14" key="1">
    <citation type="journal article" date="2017" name="Environ. Microbiol.">
        <title>Decay of the glycolytic pathway and adaptation to intranuclear parasitism within Enterocytozoonidae microsporidia.</title>
        <authorList>
            <person name="Wiredu Boakye D."/>
            <person name="Jaroenlak P."/>
            <person name="Prachumwat A."/>
            <person name="Williams T.A."/>
            <person name="Bateman K.S."/>
            <person name="Itsathitphaisarn O."/>
            <person name="Sritunyalucksana K."/>
            <person name="Paszkiewicz K.H."/>
            <person name="Moore K.A."/>
            <person name="Stentiford G.D."/>
            <person name="Williams B.A."/>
        </authorList>
    </citation>
    <scope>NUCLEOTIDE SEQUENCE [LARGE SCALE GENOMIC DNA]</scope>
    <source>
        <strain evidence="13 14">TH1</strain>
    </source>
</reference>
<dbReference type="VEuPathDB" id="MicrosporidiaDB:EHP00_97"/>
<keyword evidence="4 12" id="KW-0949">S-adenosyl-L-methionine</keyword>
<evidence type="ECO:0000256" key="1">
    <source>
        <dbReference type="ARBA" id="ARBA00022555"/>
    </source>
</evidence>
<dbReference type="InterPro" id="IPR029063">
    <property type="entry name" value="SAM-dependent_MTases_sf"/>
</dbReference>
<keyword evidence="14" id="KW-1185">Reference proteome</keyword>
<dbReference type="EMBL" id="MNPJ01000019">
    <property type="protein sequence ID" value="OQS54592.1"/>
    <property type="molecule type" value="Genomic_DNA"/>
</dbReference>
<dbReference type="PANTHER" id="PTHR10631:SF3">
    <property type="entry name" value="TRNA (GUANINE(26)-N(2))-DIMETHYLTRANSFERASE"/>
    <property type="match status" value="1"/>
</dbReference>
<evidence type="ECO:0000256" key="11">
    <source>
        <dbReference type="ARBA" id="ARBA00083299"/>
    </source>
</evidence>
<organism evidence="13 14">
    <name type="scientific">Ecytonucleospora hepatopenaei</name>
    <dbReference type="NCBI Taxonomy" id="646526"/>
    <lineage>
        <taxon>Eukaryota</taxon>
        <taxon>Fungi</taxon>
        <taxon>Fungi incertae sedis</taxon>
        <taxon>Microsporidia</taxon>
        <taxon>Enterocytozoonidae</taxon>
        <taxon>Ecytonucleospora</taxon>
    </lineage>
</organism>
<dbReference type="PROSITE" id="PS51626">
    <property type="entry name" value="SAM_MT_TRM1"/>
    <property type="match status" value="1"/>
</dbReference>
<dbReference type="GO" id="GO:0002940">
    <property type="term" value="P:tRNA N2-guanine methylation"/>
    <property type="evidence" value="ECO:0007669"/>
    <property type="project" value="TreeGrafter"/>
</dbReference>
<dbReference type="GO" id="GO:0000049">
    <property type="term" value="F:tRNA binding"/>
    <property type="evidence" value="ECO:0007669"/>
    <property type="project" value="UniProtKB-UniRule"/>
</dbReference>
<proteinExistence type="inferred from homology"/>
<dbReference type="STRING" id="646526.A0A1W0E5X8"/>
<keyword evidence="6 12" id="KW-0694">RNA-binding</keyword>
<evidence type="ECO:0000256" key="9">
    <source>
        <dbReference type="ARBA" id="ARBA00077143"/>
    </source>
</evidence>
<evidence type="ECO:0000256" key="7">
    <source>
        <dbReference type="ARBA" id="ARBA00039099"/>
    </source>
</evidence>
<comment type="caution">
    <text evidence="13">The sequence shown here is derived from an EMBL/GenBank/DDBJ whole genome shotgun (WGS) entry which is preliminary data.</text>
</comment>